<feature type="domain" description="Peptidase S54 rhomboid" evidence="8">
    <location>
        <begin position="40"/>
        <end position="183"/>
    </location>
</feature>
<dbReference type="SUPFAM" id="SSF144091">
    <property type="entry name" value="Rhomboid-like"/>
    <property type="match status" value="1"/>
</dbReference>
<keyword evidence="4" id="KW-0378">Hydrolase</keyword>
<evidence type="ECO:0000256" key="4">
    <source>
        <dbReference type="ARBA" id="ARBA00022801"/>
    </source>
</evidence>
<comment type="similarity">
    <text evidence="2">Belongs to the peptidase S54 family.</text>
</comment>
<feature type="transmembrane region" description="Helical" evidence="7">
    <location>
        <begin position="50"/>
        <end position="74"/>
    </location>
</feature>
<keyword evidence="5 7" id="KW-1133">Transmembrane helix</keyword>
<keyword evidence="9" id="KW-0645">Protease</keyword>
<dbReference type="GO" id="GO:0008233">
    <property type="term" value="F:peptidase activity"/>
    <property type="evidence" value="ECO:0007669"/>
    <property type="project" value="UniProtKB-KW"/>
</dbReference>
<gene>
    <name evidence="9" type="ORF">PEPS_29780</name>
</gene>
<keyword evidence="10" id="KW-1185">Reference proteome</keyword>
<comment type="subcellular location">
    <subcellularLocation>
        <location evidence="1">Membrane</location>
        <topology evidence="1">Multi-pass membrane protein</topology>
    </subcellularLocation>
</comment>
<dbReference type="InterPro" id="IPR035952">
    <property type="entry name" value="Rhomboid-like_sf"/>
</dbReference>
<dbReference type="Proteomes" id="UP001354989">
    <property type="component" value="Plasmid pPP1"/>
</dbReference>
<feature type="transmembrane region" description="Helical" evidence="7">
    <location>
        <begin position="80"/>
        <end position="99"/>
    </location>
</feature>
<evidence type="ECO:0000256" key="2">
    <source>
        <dbReference type="ARBA" id="ARBA00009045"/>
    </source>
</evidence>
<evidence type="ECO:0000256" key="6">
    <source>
        <dbReference type="ARBA" id="ARBA00023136"/>
    </source>
</evidence>
<geneLocation type="plasmid" evidence="9 10">
    <name>pPP1</name>
</geneLocation>
<keyword evidence="6 7" id="KW-0472">Membrane</keyword>
<dbReference type="PANTHER" id="PTHR43731:SF14">
    <property type="entry name" value="PRESENILIN-ASSOCIATED RHOMBOID-LIKE PROTEIN, MITOCHONDRIAL"/>
    <property type="match status" value="1"/>
</dbReference>
<dbReference type="EMBL" id="AP025293">
    <property type="protein sequence ID" value="BDD00698.1"/>
    <property type="molecule type" value="Genomic_DNA"/>
</dbReference>
<feature type="transmembrane region" description="Helical" evidence="7">
    <location>
        <begin position="167"/>
        <end position="186"/>
    </location>
</feature>
<feature type="transmembrane region" description="Helical" evidence="7">
    <location>
        <begin position="106"/>
        <end position="125"/>
    </location>
</feature>
<organism evidence="9 10">
    <name type="scientific">Persicobacter psychrovividus</name>
    <dbReference type="NCBI Taxonomy" id="387638"/>
    <lineage>
        <taxon>Bacteria</taxon>
        <taxon>Pseudomonadati</taxon>
        <taxon>Bacteroidota</taxon>
        <taxon>Cytophagia</taxon>
        <taxon>Cytophagales</taxon>
        <taxon>Persicobacteraceae</taxon>
        <taxon>Persicobacter</taxon>
    </lineage>
</organism>
<evidence type="ECO:0000313" key="10">
    <source>
        <dbReference type="Proteomes" id="UP001354989"/>
    </source>
</evidence>
<feature type="transmembrane region" description="Helical" evidence="7">
    <location>
        <begin position="192"/>
        <end position="210"/>
    </location>
</feature>
<evidence type="ECO:0000256" key="7">
    <source>
        <dbReference type="SAM" id="Phobius"/>
    </source>
</evidence>
<dbReference type="Gene3D" id="1.20.1540.10">
    <property type="entry name" value="Rhomboid-like"/>
    <property type="match status" value="1"/>
</dbReference>
<keyword evidence="9" id="KW-0614">Plasmid</keyword>
<dbReference type="InterPro" id="IPR022764">
    <property type="entry name" value="Peptidase_S54_rhomboid_dom"/>
</dbReference>
<dbReference type="Pfam" id="PF01694">
    <property type="entry name" value="Rhomboid"/>
    <property type="match status" value="1"/>
</dbReference>
<evidence type="ECO:0000313" key="9">
    <source>
        <dbReference type="EMBL" id="BDD00698.1"/>
    </source>
</evidence>
<evidence type="ECO:0000256" key="3">
    <source>
        <dbReference type="ARBA" id="ARBA00022692"/>
    </source>
</evidence>
<evidence type="ECO:0000256" key="1">
    <source>
        <dbReference type="ARBA" id="ARBA00004141"/>
    </source>
</evidence>
<sequence>MHPVIIGFIVVIGLISYKGLEDQLFFGKYKFNIYQILEGKQYLRMVSSGFLHGSWTHLIFNLIAFASFGEIVLLTYGLNWFIQLFFLSLLAGNFLSLFLHKDEPNYSAIGASGAVSGLVFSAIIIAPSSSIYVFFIPYGFPAWFVGTIFVIYSIYGLKRNLGNIGHDAHLGGAIMGLILSAYIQPQSLVDKWWVYLLLGVPSIGFLLMLIKNPRYLF</sequence>
<accession>A0ABN6LBV3</accession>
<name>A0ABN6LBV3_9BACT</name>
<evidence type="ECO:0000259" key="8">
    <source>
        <dbReference type="Pfam" id="PF01694"/>
    </source>
</evidence>
<dbReference type="PANTHER" id="PTHR43731">
    <property type="entry name" value="RHOMBOID PROTEASE"/>
    <property type="match status" value="1"/>
</dbReference>
<proteinExistence type="inferred from homology"/>
<evidence type="ECO:0000256" key="5">
    <source>
        <dbReference type="ARBA" id="ARBA00022989"/>
    </source>
</evidence>
<feature type="transmembrane region" description="Helical" evidence="7">
    <location>
        <begin position="131"/>
        <end position="155"/>
    </location>
</feature>
<keyword evidence="3 7" id="KW-0812">Transmembrane</keyword>
<reference evidence="9 10" key="1">
    <citation type="submission" date="2021-12" db="EMBL/GenBank/DDBJ databases">
        <title>Genome sequencing of bacteria with rrn-lacking chromosome and rrn-plasmid.</title>
        <authorList>
            <person name="Anda M."/>
            <person name="Iwasaki W."/>
        </authorList>
    </citation>
    <scope>NUCLEOTIDE SEQUENCE [LARGE SCALE GENOMIC DNA]</scope>
    <source>
        <strain evidence="9 10">NBRC 101262</strain>
        <plasmid evidence="9 10">pPP1</plasmid>
    </source>
</reference>
<protein>
    <submittedName>
        <fullName evidence="9">Rhomboid family intramembrane serine protease</fullName>
    </submittedName>
</protein>
<dbReference type="InterPro" id="IPR050925">
    <property type="entry name" value="Rhomboid_protease_S54"/>
</dbReference>
<dbReference type="RefSeq" id="WP_332922810.1">
    <property type="nucleotide sequence ID" value="NZ_AP025293.1"/>
</dbReference>
<dbReference type="GO" id="GO:0006508">
    <property type="term" value="P:proteolysis"/>
    <property type="evidence" value="ECO:0007669"/>
    <property type="project" value="UniProtKB-KW"/>
</dbReference>